<dbReference type="InterPro" id="IPR029248">
    <property type="entry name" value="TMEM107"/>
</dbReference>
<evidence type="ECO:0000313" key="8">
    <source>
        <dbReference type="EMBL" id="KAG2486512.1"/>
    </source>
</evidence>
<organism evidence="8 9">
    <name type="scientific">Edaphochlamys debaryana</name>
    <dbReference type="NCBI Taxonomy" id="47281"/>
    <lineage>
        <taxon>Eukaryota</taxon>
        <taxon>Viridiplantae</taxon>
        <taxon>Chlorophyta</taxon>
        <taxon>core chlorophytes</taxon>
        <taxon>Chlorophyceae</taxon>
        <taxon>CS clade</taxon>
        <taxon>Chlamydomonadales</taxon>
        <taxon>Chlamydomonadales incertae sedis</taxon>
        <taxon>Edaphochlamys</taxon>
    </lineage>
</organism>
<proteinExistence type="predicted"/>
<dbReference type="Pfam" id="PF14995">
    <property type="entry name" value="TMEM107"/>
    <property type="match status" value="1"/>
</dbReference>
<evidence type="ECO:0000256" key="1">
    <source>
        <dbReference type="ARBA" id="ARBA00004141"/>
    </source>
</evidence>
<dbReference type="EMBL" id="JAEHOE010000111">
    <property type="protein sequence ID" value="KAG2486512.1"/>
    <property type="molecule type" value="Genomic_DNA"/>
</dbReference>
<reference evidence="8" key="1">
    <citation type="journal article" date="2020" name="bioRxiv">
        <title>Comparative genomics of Chlamydomonas.</title>
        <authorList>
            <person name="Craig R.J."/>
            <person name="Hasan A.R."/>
            <person name="Ness R.W."/>
            <person name="Keightley P.D."/>
        </authorList>
    </citation>
    <scope>NUCLEOTIDE SEQUENCE</scope>
    <source>
        <strain evidence="8">CCAP 11/70</strain>
    </source>
</reference>
<keyword evidence="6 7" id="KW-0472">Membrane</keyword>
<dbReference type="PANTHER" id="PTHR34341:SF1">
    <property type="entry name" value="TRANSMEMBRANE PROTEIN 107"/>
    <property type="match status" value="1"/>
</dbReference>
<evidence type="ECO:0000256" key="3">
    <source>
        <dbReference type="ARBA" id="ARBA00022692"/>
    </source>
</evidence>
<gene>
    <name evidence="8" type="ORF">HYH03_014814</name>
</gene>
<dbReference type="GO" id="GO:1905515">
    <property type="term" value="P:non-motile cilium assembly"/>
    <property type="evidence" value="ECO:0007669"/>
    <property type="project" value="TreeGrafter"/>
</dbReference>
<evidence type="ECO:0000256" key="5">
    <source>
        <dbReference type="ARBA" id="ARBA00022989"/>
    </source>
</evidence>
<dbReference type="Proteomes" id="UP000612055">
    <property type="component" value="Unassembled WGS sequence"/>
</dbReference>
<feature type="transmembrane region" description="Helical" evidence="7">
    <location>
        <begin position="117"/>
        <end position="142"/>
    </location>
</feature>
<evidence type="ECO:0000256" key="7">
    <source>
        <dbReference type="SAM" id="Phobius"/>
    </source>
</evidence>
<evidence type="ECO:0000313" key="9">
    <source>
        <dbReference type="Proteomes" id="UP000612055"/>
    </source>
</evidence>
<dbReference type="PANTHER" id="PTHR34341">
    <property type="entry name" value="TRANSMEMBRANE PROTEIN 107"/>
    <property type="match status" value="1"/>
</dbReference>
<dbReference type="OrthoDB" id="2114471at2759"/>
<dbReference type="GO" id="GO:0016020">
    <property type="term" value="C:membrane"/>
    <property type="evidence" value="ECO:0007669"/>
    <property type="project" value="UniProtKB-SubCell"/>
</dbReference>
<dbReference type="GO" id="GO:0036038">
    <property type="term" value="C:MKS complex"/>
    <property type="evidence" value="ECO:0007669"/>
    <property type="project" value="TreeGrafter"/>
</dbReference>
<keyword evidence="9" id="KW-1185">Reference proteome</keyword>
<sequence length="149" mass="16657">MAPFRPEEVTLPARFIVMTCHLISVLMVLFDVDYLVSEMLGFNADTGPPSNEQAFNDKKQVVEGLCYGAIACFGIEYIGLFLGISMFFPQIMSLYVILHFLGAILVGLFRVDNWDVGALAAFFACFNALPTIIEICMLVFVVKFSFLKF</sequence>
<keyword evidence="4" id="KW-0970">Cilium biogenesis/degradation</keyword>
<evidence type="ECO:0000256" key="2">
    <source>
        <dbReference type="ARBA" id="ARBA00015652"/>
    </source>
</evidence>
<dbReference type="AlphaFoldDB" id="A0A835XKM1"/>
<accession>A0A835XKM1</accession>
<keyword evidence="5 7" id="KW-1133">Transmembrane helix</keyword>
<feature type="transmembrane region" description="Helical" evidence="7">
    <location>
        <begin position="67"/>
        <end position="87"/>
    </location>
</feature>
<feature type="transmembrane region" description="Helical" evidence="7">
    <location>
        <begin position="12"/>
        <end position="30"/>
    </location>
</feature>
<dbReference type="GO" id="GO:1904491">
    <property type="term" value="P:protein localization to ciliary transition zone"/>
    <property type="evidence" value="ECO:0007669"/>
    <property type="project" value="TreeGrafter"/>
</dbReference>
<keyword evidence="3 7" id="KW-0812">Transmembrane</keyword>
<evidence type="ECO:0000256" key="6">
    <source>
        <dbReference type="ARBA" id="ARBA00023136"/>
    </source>
</evidence>
<name>A0A835XKM1_9CHLO</name>
<feature type="transmembrane region" description="Helical" evidence="7">
    <location>
        <begin position="94"/>
        <end position="111"/>
    </location>
</feature>
<protein>
    <recommendedName>
        <fullName evidence="2">Transmembrane protein 107</fullName>
    </recommendedName>
</protein>
<comment type="subcellular location">
    <subcellularLocation>
        <location evidence="1">Membrane</location>
        <topology evidence="1">Multi-pass membrane protein</topology>
    </subcellularLocation>
</comment>
<evidence type="ECO:0000256" key="4">
    <source>
        <dbReference type="ARBA" id="ARBA00022794"/>
    </source>
</evidence>
<comment type="caution">
    <text evidence="8">The sequence shown here is derived from an EMBL/GenBank/DDBJ whole genome shotgun (WGS) entry which is preliminary data.</text>
</comment>